<dbReference type="CDD" id="cd06261">
    <property type="entry name" value="TM_PBP2"/>
    <property type="match status" value="1"/>
</dbReference>
<dbReference type="PROSITE" id="PS50928">
    <property type="entry name" value="ABC_TM1"/>
    <property type="match status" value="2"/>
</dbReference>
<evidence type="ECO:0000256" key="3">
    <source>
        <dbReference type="ARBA" id="ARBA00022475"/>
    </source>
</evidence>
<dbReference type="RefSeq" id="WP_338777824.1">
    <property type="nucleotide sequence ID" value="NZ_CP147407.1"/>
</dbReference>
<gene>
    <name evidence="10" type="ORF">WCV65_15970</name>
</gene>
<feature type="domain" description="ABC transmembrane type-1" evidence="9">
    <location>
        <begin position="56"/>
        <end position="275"/>
    </location>
</feature>
<evidence type="ECO:0000256" key="6">
    <source>
        <dbReference type="ARBA" id="ARBA00022989"/>
    </source>
</evidence>
<keyword evidence="7 8" id="KW-0472">Membrane</keyword>
<keyword evidence="4" id="KW-0997">Cell inner membrane</keyword>
<feature type="domain" description="ABC transmembrane type-1" evidence="9">
    <location>
        <begin position="350"/>
        <end position="538"/>
    </location>
</feature>
<dbReference type="PANTHER" id="PTHR43357:SF4">
    <property type="entry name" value="INNER MEMBRANE ABC TRANSPORTER PERMEASE PROTEIN YDCV"/>
    <property type="match status" value="1"/>
</dbReference>
<name>A0ABZ2NF98_9BACI</name>
<dbReference type="InterPro" id="IPR035906">
    <property type="entry name" value="MetI-like_sf"/>
</dbReference>
<feature type="transmembrane region" description="Helical" evidence="8">
    <location>
        <begin position="198"/>
        <end position="220"/>
    </location>
</feature>
<dbReference type="Gene3D" id="1.10.3720.10">
    <property type="entry name" value="MetI-like"/>
    <property type="match status" value="2"/>
</dbReference>
<feature type="transmembrane region" description="Helical" evidence="8">
    <location>
        <begin position="12"/>
        <end position="33"/>
    </location>
</feature>
<sequence length="552" mass="61642">MKWFKNKSVPGAVIPALVLSGILLLSGILFSLYESAAMDGNISLKAYAEIWNGKSFRMSFLYSFSLALISSLLAIAAGLWITRKIAPFMRRPFFKLLAWSPILFPHFVWGYMLLLLLDQTGWIPQVLTEIGFLQQPGQFPVLIRDEWGIGIILTYVTKEIPFVILMLLPLYLSMDGRRKDVITSLGGSRWDVFKTAEWPVVFPVLIETFLILFAFILTAYEVPALLGITFPKMVSVLAFDWFYNGDWSQRPLAYAAMITVTVLIILVTAIFYFLWGRKRRMVPSSSGITVFRKKGSAAVFSIYLLFVFLPIGALIASSVMQRDRNHLLNSEFTWRAWRVIAEDPLLVQSIWTSVGIGTAVVLLNFAAGIPAARALAFRQFKGKTLAETILLAPILIPALLIAMGLHIAFIRLGLANEWSGVVLIQLLPTLPYTIKIFRAGFEQMGQSFEQQAKTLGASGLEIFTSIHLPLLLSSFRSSAFLIFVISLGQFILTSLIGGGSVLTLALVYFPYFEQADTAVMAAFSLLFAIIPIGVWIAFEAVYRIFAPYKGRF</sequence>
<keyword evidence="6 8" id="KW-1133">Transmembrane helix</keyword>
<keyword evidence="2 8" id="KW-0813">Transport</keyword>
<evidence type="ECO:0000256" key="5">
    <source>
        <dbReference type="ARBA" id="ARBA00022692"/>
    </source>
</evidence>
<accession>A0ABZ2NF98</accession>
<evidence type="ECO:0000256" key="7">
    <source>
        <dbReference type="ARBA" id="ARBA00023136"/>
    </source>
</evidence>
<dbReference type="Pfam" id="PF00528">
    <property type="entry name" value="BPD_transp_1"/>
    <property type="match status" value="1"/>
</dbReference>
<feature type="transmembrane region" description="Helical" evidence="8">
    <location>
        <begin position="296"/>
        <end position="320"/>
    </location>
</feature>
<evidence type="ECO:0000256" key="1">
    <source>
        <dbReference type="ARBA" id="ARBA00004429"/>
    </source>
</evidence>
<feature type="transmembrane region" description="Helical" evidence="8">
    <location>
        <begin position="388"/>
        <end position="412"/>
    </location>
</feature>
<organism evidence="10 11">
    <name type="scientific">Metabacillus sediminis</name>
    <dbReference type="NCBI Taxonomy" id="3117746"/>
    <lineage>
        <taxon>Bacteria</taxon>
        <taxon>Bacillati</taxon>
        <taxon>Bacillota</taxon>
        <taxon>Bacilli</taxon>
        <taxon>Bacillales</taxon>
        <taxon>Bacillaceae</taxon>
        <taxon>Metabacillus</taxon>
    </lineage>
</organism>
<dbReference type="SUPFAM" id="SSF161098">
    <property type="entry name" value="MetI-like"/>
    <property type="match status" value="2"/>
</dbReference>
<evidence type="ECO:0000313" key="10">
    <source>
        <dbReference type="EMBL" id="WXB96044.1"/>
    </source>
</evidence>
<dbReference type="EMBL" id="CP147407">
    <property type="protein sequence ID" value="WXB96044.1"/>
    <property type="molecule type" value="Genomic_DNA"/>
</dbReference>
<feature type="transmembrane region" description="Helical" evidence="8">
    <location>
        <begin position="480"/>
        <end position="509"/>
    </location>
</feature>
<evidence type="ECO:0000256" key="4">
    <source>
        <dbReference type="ARBA" id="ARBA00022519"/>
    </source>
</evidence>
<dbReference type="Proteomes" id="UP001377337">
    <property type="component" value="Chromosome"/>
</dbReference>
<feature type="transmembrane region" description="Helical" evidence="8">
    <location>
        <begin position="147"/>
        <end position="172"/>
    </location>
</feature>
<evidence type="ECO:0000313" key="11">
    <source>
        <dbReference type="Proteomes" id="UP001377337"/>
    </source>
</evidence>
<keyword evidence="3" id="KW-1003">Cell membrane</keyword>
<feature type="transmembrane region" description="Helical" evidence="8">
    <location>
        <begin position="521"/>
        <end position="542"/>
    </location>
</feature>
<keyword evidence="11" id="KW-1185">Reference proteome</keyword>
<protein>
    <submittedName>
        <fullName evidence="10">ABC transporter permease subunit</fullName>
    </submittedName>
</protein>
<reference evidence="10 11" key="1">
    <citation type="submission" date="2024-02" db="EMBL/GenBank/DDBJ databases">
        <title>Seven novel Bacillus-like species.</title>
        <authorList>
            <person name="Liu G."/>
        </authorList>
    </citation>
    <scope>NUCLEOTIDE SEQUENCE [LARGE SCALE GENOMIC DNA]</scope>
    <source>
        <strain evidence="10 11">FJAT-52054</strain>
    </source>
</reference>
<keyword evidence="5 8" id="KW-0812">Transmembrane</keyword>
<evidence type="ECO:0000256" key="2">
    <source>
        <dbReference type="ARBA" id="ARBA00022448"/>
    </source>
</evidence>
<feature type="transmembrane region" description="Helical" evidence="8">
    <location>
        <begin position="252"/>
        <end position="275"/>
    </location>
</feature>
<comment type="subcellular location">
    <subcellularLocation>
        <location evidence="1">Cell inner membrane</location>
        <topology evidence="1">Multi-pass membrane protein</topology>
    </subcellularLocation>
    <subcellularLocation>
        <location evidence="8">Cell membrane</location>
        <topology evidence="8">Multi-pass membrane protein</topology>
    </subcellularLocation>
</comment>
<dbReference type="InterPro" id="IPR000515">
    <property type="entry name" value="MetI-like"/>
</dbReference>
<evidence type="ECO:0000259" key="9">
    <source>
        <dbReference type="PROSITE" id="PS50928"/>
    </source>
</evidence>
<comment type="similarity">
    <text evidence="8">Belongs to the binding-protein-dependent transport system permease family.</text>
</comment>
<feature type="transmembrane region" description="Helical" evidence="8">
    <location>
        <begin position="93"/>
        <end position="117"/>
    </location>
</feature>
<feature type="transmembrane region" description="Helical" evidence="8">
    <location>
        <begin position="60"/>
        <end position="81"/>
    </location>
</feature>
<proteinExistence type="inferred from homology"/>
<evidence type="ECO:0000256" key="8">
    <source>
        <dbReference type="RuleBase" id="RU363032"/>
    </source>
</evidence>
<dbReference type="PANTHER" id="PTHR43357">
    <property type="entry name" value="INNER MEMBRANE ABC TRANSPORTER PERMEASE PROTEIN YDCV"/>
    <property type="match status" value="1"/>
</dbReference>
<feature type="transmembrane region" description="Helical" evidence="8">
    <location>
        <begin position="350"/>
        <end position="376"/>
    </location>
</feature>